<proteinExistence type="predicted"/>
<dbReference type="Gene3D" id="3.90.79.10">
    <property type="entry name" value="Nucleoside Triphosphate Pyrophosphohydrolase"/>
    <property type="match status" value="1"/>
</dbReference>
<dbReference type="SUPFAM" id="SSF55811">
    <property type="entry name" value="Nudix"/>
    <property type="match status" value="1"/>
</dbReference>
<evidence type="ECO:0000313" key="3">
    <source>
        <dbReference type="EMBL" id="CAB4928803.1"/>
    </source>
</evidence>
<sequence>MTAGPTILATGPWTPEQVTYTWLDEPYEAAPEATAAADAEIQRLKDRDSPSHDGVATRLAAHRVDDDGALHLDLEPVRWALRLLPGGAARSMTGQCVVRDHEGRWLAGRRAAWVATWAGRWSLGAGGAVDPGESPMRTLERELDEEWGVAAERIDGLSLVLLPNDLVMFVGIAWLAPGAEVDRDPEHDAHEWWPADVDAWPAHAEPTLRGLARAVQGLT</sequence>
<dbReference type="PROSITE" id="PS00893">
    <property type="entry name" value="NUDIX_BOX"/>
    <property type="match status" value="1"/>
</dbReference>
<dbReference type="GO" id="GO:0016787">
    <property type="term" value="F:hydrolase activity"/>
    <property type="evidence" value="ECO:0007669"/>
    <property type="project" value="UniProtKB-KW"/>
</dbReference>
<evidence type="ECO:0000259" key="2">
    <source>
        <dbReference type="PROSITE" id="PS51462"/>
    </source>
</evidence>
<dbReference type="CDD" id="cd02883">
    <property type="entry name" value="NUDIX_Hydrolase"/>
    <property type="match status" value="1"/>
</dbReference>
<keyword evidence="1" id="KW-0378">Hydrolase</keyword>
<dbReference type="EMBL" id="CAFBMK010000149">
    <property type="protein sequence ID" value="CAB4928803.1"/>
    <property type="molecule type" value="Genomic_DNA"/>
</dbReference>
<feature type="domain" description="Nudix hydrolase" evidence="2">
    <location>
        <begin position="88"/>
        <end position="215"/>
    </location>
</feature>
<dbReference type="Pfam" id="PF00293">
    <property type="entry name" value="NUDIX"/>
    <property type="match status" value="1"/>
</dbReference>
<dbReference type="InterPro" id="IPR020084">
    <property type="entry name" value="NUDIX_hydrolase_CS"/>
</dbReference>
<accession>A0A6J7ICD2</accession>
<dbReference type="AlphaFoldDB" id="A0A6J7ICD2"/>
<dbReference type="InterPro" id="IPR000086">
    <property type="entry name" value="NUDIX_hydrolase_dom"/>
</dbReference>
<protein>
    <submittedName>
        <fullName evidence="3">Unannotated protein</fullName>
    </submittedName>
</protein>
<dbReference type="InterPro" id="IPR015797">
    <property type="entry name" value="NUDIX_hydrolase-like_dom_sf"/>
</dbReference>
<gene>
    <name evidence="3" type="ORF">UFOPK3564_02256</name>
</gene>
<name>A0A6J7ICD2_9ZZZZ</name>
<reference evidence="3" key="1">
    <citation type="submission" date="2020-05" db="EMBL/GenBank/DDBJ databases">
        <authorList>
            <person name="Chiriac C."/>
            <person name="Salcher M."/>
            <person name="Ghai R."/>
            <person name="Kavagutti S V."/>
        </authorList>
    </citation>
    <scope>NUCLEOTIDE SEQUENCE</scope>
</reference>
<evidence type="ECO:0000256" key="1">
    <source>
        <dbReference type="ARBA" id="ARBA00022801"/>
    </source>
</evidence>
<organism evidence="3">
    <name type="scientific">freshwater metagenome</name>
    <dbReference type="NCBI Taxonomy" id="449393"/>
    <lineage>
        <taxon>unclassified sequences</taxon>
        <taxon>metagenomes</taxon>
        <taxon>ecological metagenomes</taxon>
    </lineage>
</organism>
<dbReference type="PROSITE" id="PS51462">
    <property type="entry name" value="NUDIX"/>
    <property type="match status" value="1"/>
</dbReference>